<feature type="chain" id="PRO_5044226465" evidence="1">
    <location>
        <begin position="27"/>
        <end position="56"/>
    </location>
</feature>
<dbReference type="Proteomes" id="UP001652628">
    <property type="component" value="Chromosome 2L"/>
</dbReference>
<evidence type="ECO:0000313" key="2">
    <source>
        <dbReference type="Proteomes" id="UP001652628"/>
    </source>
</evidence>
<dbReference type="RefSeq" id="XP_036676747.1">
    <property type="nucleotide sequence ID" value="XM_036820852.3"/>
</dbReference>
<organism evidence="2 3">
    <name type="scientific">Drosophila suzukii</name>
    <name type="common">Spotted-wing drosophila fruit fly</name>
    <dbReference type="NCBI Taxonomy" id="28584"/>
    <lineage>
        <taxon>Eukaryota</taxon>
        <taxon>Metazoa</taxon>
        <taxon>Ecdysozoa</taxon>
        <taxon>Arthropoda</taxon>
        <taxon>Hexapoda</taxon>
        <taxon>Insecta</taxon>
        <taxon>Pterygota</taxon>
        <taxon>Neoptera</taxon>
        <taxon>Endopterygota</taxon>
        <taxon>Diptera</taxon>
        <taxon>Brachycera</taxon>
        <taxon>Muscomorpha</taxon>
        <taxon>Ephydroidea</taxon>
        <taxon>Drosophilidae</taxon>
        <taxon>Drosophila</taxon>
        <taxon>Sophophora</taxon>
    </lineage>
</organism>
<feature type="signal peptide" evidence="1">
    <location>
        <begin position="1"/>
        <end position="26"/>
    </location>
</feature>
<accession>A0AB40ADZ7</accession>
<keyword evidence="1" id="KW-0732">Signal</keyword>
<gene>
    <name evidence="3" type="primary">LOC118878343</name>
</gene>
<dbReference type="AlphaFoldDB" id="A0AB40ADZ7"/>
<name>A0AB40ADZ7_DROSZ</name>
<evidence type="ECO:0000313" key="3">
    <source>
        <dbReference type="RefSeq" id="XP_036676747.1"/>
    </source>
</evidence>
<dbReference type="GeneID" id="118878343"/>
<reference evidence="3" key="1">
    <citation type="submission" date="2025-08" db="UniProtKB">
        <authorList>
            <consortium name="RefSeq"/>
        </authorList>
    </citation>
    <scope>IDENTIFICATION</scope>
</reference>
<protein>
    <submittedName>
        <fullName evidence="3">Uncharacterized protein</fullName>
    </submittedName>
</protein>
<evidence type="ECO:0000256" key="1">
    <source>
        <dbReference type="SAM" id="SignalP"/>
    </source>
</evidence>
<sequence>MIPPLGSALIWLVVLLLLMELAEVWSSCCACPAARCKIPQWPCCNKKSKWYHEIFG</sequence>
<proteinExistence type="predicted"/>
<keyword evidence="2" id="KW-1185">Reference proteome</keyword>